<dbReference type="Pfam" id="PF21982">
    <property type="entry name" value="RecX_HTH1"/>
    <property type="match status" value="1"/>
</dbReference>
<feature type="domain" description="RecX third three-helical" evidence="7">
    <location>
        <begin position="98"/>
        <end position="145"/>
    </location>
</feature>
<dbReference type="OrthoDB" id="7066780at2"/>
<evidence type="ECO:0000256" key="2">
    <source>
        <dbReference type="ARBA" id="ARBA00009695"/>
    </source>
</evidence>
<dbReference type="PANTHER" id="PTHR33602">
    <property type="entry name" value="REGULATORY PROTEIN RECX FAMILY PROTEIN"/>
    <property type="match status" value="1"/>
</dbReference>
<name>A0A7R6PKE3_9GAMM</name>
<feature type="domain" description="RecX second three-helical" evidence="6">
    <location>
        <begin position="53"/>
        <end position="92"/>
    </location>
</feature>
<gene>
    <name evidence="5 9" type="primary">recX</name>
    <name evidence="9" type="ORF">AMJAP_0524</name>
</gene>
<dbReference type="EMBL" id="AP014545">
    <property type="protein sequence ID" value="BBB25123.1"/>
    <property type="molecule type" value="Genomic_DNA"/>
</dbReference>
<dbReference type="InterPro" id="IPR053925">
    <property type="entry name" value="RecX_HTH_3rd"/>
</dbReference>
<evidence type="ECO:0000313" key="10">
    <source>
        <dbReference type="Proteomes" id="UP000595663"/>
    </source>
</evidence>
<comment type="similarity">
    <text evidence="2 5">Belongs to the RecX family.</text>
</comment>
<protein>
    <recommendedName>
        <fullName evidence="3 5">Regulatory protein RecX</fullName>
    </recommendedName>
</protein>
<keyword evidence="10" id="KW-1185">Reference proteome</keyword>
<dbReference type="AlphaFoldDB" id="A0A7R6PKE3"/>
<dbReference type="GO" id="GO:0006282">
    <property type="term" value="P:regulation of DNA repair"/>
    <property type="evidence" value="ECO:0007669"/>
    <property type="project" value="UniProtKB-UniRule"/>
</dbReference>
<evidence type="ECO:0000256" key="4">
    <source>
        <dbReference type="ARBA" id="ARBA00022490"/>
    </source>
</evidence>
<dbReference type="InterPro" id="IPR053926">
    <property type="entry name" value="RecX_HTH_1st"/>
</dbReference>
<dbReference type="Gene3D" id="1.10.10.10">
    <property type="entry name" value="Winged helix-like DNA-binding domain superfamily/Winged helix DNA-binding domain"/>
    <property type="match status" value="3"/>
</dbReference>
<keyword evidence="4 5" id="KW-0963">Cytoplasm</keyword>
<evidence type="ECO:0000256" key="1">
    <source>
        <dbReference type="ARBA" id="ARBA00004496"/>
    </source>
</evidence>
<dbReference type="RefSeq" id="WP_019620698.1">
    <property type="nucleotide sequence ID" value="NZ_AP014545.1"/>
</dbReference>
<feature type="domain" description="RecX first three-helical" evidence="8">
    <location>
        <begin position="8"/>
        <end position="32"/>
    </location>
</feature>
<evidence type="ECO:0000256" key="5">
    <source>
        <dbReference type="HAMAP-Rule" id="MF_01114"/>
    </source>
</evidence>
<reference evidence="9 10" key="1">
    <citation type="journal article" date="2008" name="Int. J. Syst. Evol. Microbiol.">
        <title>Amphritea japonica sp. nov. and Amphritea balenae sp. nov., isolated from the sediment adjacent to sperm whale carcasses off Kagoshima, Japan.</title>
        <authorList>
            <person name="Miyazaki M."/>
            <person name="Nogi Y."/>
            <person name="Fujiwara Y."/>
            <person name="Kawato M."/>
            <person name="Nagahama T."/>
            <person name="Kubokawa K."/>
            <person name="Horikoshi K."/>
        </authorList>
    </citation>
    <scope>NUCLEOTIDE SEQUENCE [LARGE SCALE GENOMIC DNA]</scope>
    <source>
        <strain evidence="9 10">ATCC BAA-1530</strain>
    </source>
</reference>
<evidence type="ECO:0000313" key="9">
    <source>
        <dbReference type="EMBL" id="BBB25123.1"/>
    </source>
</evidence>
<evidence type="ECO:0000259" key="6">
    <source>
        <dbReference type="Pfam" id="PF02631"/>
    </source>
</evidence>
<dbReference type="PANTHER" id="PTHR33602:SF1">
    <property type="entry name" value="REGULATORY PROTEIN RECX FAMILY PROTEIN"/>
    <property type="match status" value="1"/>
</dbReference>
<evidence type="ECO:0000256" key="3">
    <source>
        <dbReference type="ARBA" id="ARBA00018111"/>
    </source>
</evidence>
<evidence type="ECO:0000259" key="8">
    <source>
        <dbReference type="Pfam" id="PF21982"/>
    </source>
</evidence>
<dbReference type="InterPro" id="IPR036388">
    <property type="entry name" value="WH-like_DNA-bd_sf"/>
</dbReference>
<dbReference type="Proteomes" id="UP000595663">
    <property type="component" value="Chromosome"/>
</dbReference>
<proteinExistence type="inferred from homology"/>
<evidence type="ECO:0000259" key="7">
    <source>
        <dbReference type="Pfam" id="PF21981"/>
    </source>
</evidence>
<dbReference type="HAMAP" id="MF_01114">
    <property type="entry name" value="RecX"/>
    <property type="match status" value="1"/>
</dbReference>
<dbReference type="GO" id="GO:0005737">
    <property type="term" value="C:cytoplasm"/>
    <property type="evidence" value="ECO:0007669"/>
    <property type="project" value="UniProtKB-SubCell"/>
</dbReference>
<accession>A0A7R6PKE3</accession>
<dbReference type="InterPro" id="IPR003783">
    <property type="entry name" value="Regulatory_RecX"/>
</dbReference>
<dbReference type="Pfam" id="PF02631">
    <property type="entry name" value="RecX_HTH2"/>
    <property type="match status" value="1"/>
</dbReference>
<comment type="function">
    <text evidence="5">Modulates RecA activity.</text>
</comment>
<organism evidence="9 10">
    <name type="scientific">Amphritea japonica ATCC BAA-1530</name>
    <dbReference type="NCBI Taxonomy" id="1278309"/>
    <lineage>
        <taxon>Bacteria</taxon>
        <taxon>Pseudomonadati</taxon>
        <taxon>Pseudomonadota</taxon>
        <taxon>Gammaproteobacteria</taxon>
        <taxon>Oceanospirillales</taxon>
        <taxon>Oceanospirillaceae</taxon>
        <taxon>Amphritea</taxon>
    </lineage>
</organism>
<dbReference type="Pfam" id="PF21981">
    <property type="entry name" value="RecX_HTH3"/>
    <property type="match status" value="1"/>
</dbReference>
<comment type="subcellular location">
    <subcellularLocation>
        <location evidence="1 5">Cytoplasm</location>
    </subcellularLocation>
</comment>
<dbReference type="InterPro" id="IPR053924">
    <property type="entry name" value="RecX_HTH_2nd"/>
</dbReference>
<sequence>MFENESAAKNAAIYLLARREHSRKELKEKLIARSELIDLDIVLDELIERGYQSDQRFTESFIRMRASQGQGLIKIRFELQRKGVNSELIASAFEAAEIDWFELAADRYKRKYKAALLANDYKERAKRMRFMSQRGFNSEQIGYAIAAADESD</sequence>
<dbReference type="KEGG" id="ajp:AMJAP_0524"/>